<dbReference type="EC" id="3.6.5.-" evidence="11"/>
<dbReference type="EC" id="5.4.99.13" evidence="11"/>
<feature type="binding site" evidence="11">
    <location>
        <position position="247"/>
    </location>
    <ligand>
        <name>Mg(2+)</name>
        <dbReference type="ChEBI" id="CHEBI:18420"/>
        <label>1</label>
        <note>catalytic</note>
    </ligand>
</feature>
<comment type="caution">
    <text evidence="11">Lacks conserved residue(s) required for the propagation of feature annotation.</text>
</comment>
<dbReference type="Gene3D" id="3.20.20.240">
    <property type="entry name" value="Methylmalonyl-CoA mutase"/>
    <property type="match status" value="1"/>
</dbReference>
<dbReference type="GO" id="GO:0034784">
    <property type="term" value="F:pivalyl-CoA mutase activity"/>
    <property type="evidence" value="ECO:0007669"/>
    <property type="project" value="InterPro"/>
</dbReference>
<proteinExistence type="inferred from homology"/>
<dbReference type="AlphaFoldDB" id="W5W6N6"/>
<dbReference type="Pfam" id="PF03308">
    <property type="entry name" value="MeaB"/>
    <property type="match status" value="1"/>
</dbReference>
<dbReference type="GO" id="GO:0006637">
    <property type="term" value="P:acyl-CoA metabolic process"/>
    <property type="evidence" value="ECO:0007669"/>
    <property type="project" value="UniProtKB-UniRule"/>
</dbReference>
<dbReference type="InterPro" id="IPR052040">
    <property type="entry name" value="GTPase/Isobutyryl-CoA_mutase"/>
</dbReference>
<comment type="domain">
    <text evidence="11">Is composed of four functional domains: the N-terminal 5'-deoxyadenosylcobalamin binding region that is homologous to the small subunit of ICM (IcmB), a middle P-loop GTPase domain (MeaI) that likely acts as a chaperone for ICM, a structured linker region involved in dimer formation, and a C-terminal part that is homologous to the large substrate-binding subunit of ICM (IcmA).</text>
</comment>
<evidence type="ECO:0000313" key="15">
    <source>
        <dbReference type="Proteomes" id="UP000019225"/>
    </source>
</evidence>
<dbReference type="SUPFAM" id="SSF52540">
    <property type="entry name" value="P-loop containing nucleoside triphosphate hydrolases"/>
    <property type="match status" value="1"/>
</dbReference>
<comment type="catalytic activity">
    <reaction evidence="11">
        <text>2-methylpropanoyl-CoA = butanoyl-CoA</text>
        <dbReference type="Rhea" id="RHEA:13141"/>
        <dbReference type="ChEBI" id="CHEBI:57338"/>
        <dbReference type="ChEBI" id="CHEBI:57371"/>
        <dbReference type="EC" id="5.4.99.13"/>
    </reaction>
</comment>
<dbReference type="NCBIfam" id="TIGR00641">
    <property type="entry name" value="acid_CoA_mut_N"/>
    <property type="match status" value="1"/>
</dbReference>
<evidence type="ECO:0000256" key="8">
    <source>
        <dbReference type="ARBA" id="ARBA00023186"/>
    </source>
</evidence>
<dbReference type="InterPro" id="IPR006158">
    <property type="entry name" value="Cobalamin-bd"/>
</dbReference>
<evidence type="ECO:0000256" key="9">
    <source>
        <dbReference type="ARBA" id="ARBA00023235"/>
    </source>
</evidence>
<dbReference type="PATRIC" id="fig|1449976.3.peg.3075"/>
<dbReference type="Proteomes" id="UP000019225">
    <property type="component" value="Chromosome"/>
</dbReference>
<evidence type="ECO:0000256" key="12">
    <source>
        <dbReference type="SAM" id="Coils"/>
    </source>
</evidence>
<sequence length="1078" mass="117935">MSAALHRPVNPVRFVTAASLFDGHDAAINIMRRILQSQGAEVIHLGHNRSVNEVVNAAIQEDAQGVAISAYQGGHVEYFSYLVELLRERGAGHIQVFGGGGGVIVPQEIELLHSRGVARIFSPADGQHMGLAEMINTMVRACDTDLTEQVPASWDGLFTGAQDALARAITLIEAGRLPSAVSAGITEAADRRHVPVLGITGTGGSGKSSLTDELVRRFRQDQQDKLRIAVLAIDPTRRRGGGALLGDRIRMNCLDGEHVFFRSLATRRAGAEVPDGLAEAIAACKASGADLVVVETPGIGQGDAAIVPFVDISLYVMTPEFGAASQLEKIDMLDFADAVAINKFERRGAEDARRDVARQLVRNREAFGSTWQDMPVFGTSAATFNDDGVTALYQHLVSELAEKGLDLAEGVLPAVQGKVSTSAATIVPAARARYLSDIADTVRGYHRHTDEQVAAVRRHGQLAGAAKALEAAEKSTVDLDELVAGAARKVDRDTEDLLAQWPATVEQYSGDELVFKVRDKEIRTQLTRETLSGNKVRRVSLPRYEDEGTLLRFLRKENLPGAFPFTAGVFPFKREGEDPARMFAGEGDAFRTNKRFKYLSSGSAATRLSTAFDSVTLYGRDPDTPPDVYGKIGTSGVSIASLADMKALYDGFDLTSPTTSVSMTINGPAPTILAYFLNTAIDQRVDAFRAEHGREPSAEEHAELSAWALANVRGTVQADILKEDQGQNTCIFSTEFSLRMMADVQEWFIANKVRNFYSVSISGYHIAEAGANPISQLAFTLANGFTYVESYLARGMDIDDFAANLSFFFSNGMDAEYSVIGRVARRIWAVAMRERYGANERSQKFKYHVQTSGRSLHAQEMNFNDIRTTLQALCALYDNCNSLHTNAYDEAITTPTESSVRRAMAIQLIINKEWGLSANENPLQGSFVIEELTDLVEEAVLAEFDRLSERGGVLGAMETGYQRGRIQDESMLYEQRKHDGSLPLVGVNTFLPEHAEDEAFEIELARATEQEKASQVERTRQFQQEHREQAQQALARLRAAAATDENVFAVLMDAARVCTLGQITEAFFEVGGQYRRNI</sequence>
<keyword evidence="5 11" id="KW-0547">Nucleotide-binding</keyword>
<feature type="binding site" evidence="11">
    <location>
        <position position="208"/>
    </location>
    <ligand>
        <name>Mg(2+)</name>
        <dbReference type="ChEBI" id="CHEBI:18420"/>
        <label>1</label>
        <note>catalytic</note>
    </ligand>
</feature>
<dbReference type="Pfam" id="PF01642">
    <property type="entry name" value="MM_CoA_mutase"/>
    <property type="match status" value="2"/>
</dbReference>
<feature type="binding site" evidence="11">
    <location>
        <position position="1077"/>
    </location>
    <ligand>
        <name>GTP</name>
        <dbReference type="ChEBI" id="CHEBI:37565"/>
    </ligand>
</feature>
<evidence type="ECO:0000259" key="13">
    <source>
        <dbReference type="PROSITE" id="PS51332"/>
    </source>
</evidence>
<dbReference type="eggNOG" id="COG1884">
    <property type="taxonomic scope" value="Bacteria"/>
</dbReference>
<dbReference type="SUPFAM" id="SSF52242">
    <property type="entry name" value="Cobalamin (vitamin B12)-binding domain"/>
    <property type="match status" value="1"/>
</dbReference>
<comment type="function">
    <text evidence="11">Catalyzes the reversible interconversion of isobutyryl-CoA and n-butyryl-CoA, using radical chemistry. Also exhibits GTPase activity, associated with its G-protein domain (MeaI) that functions as a chaperone that assists cofactor delivery and proper holo-enzyme assembly.</text>
</comment>
<keyword evidence="10 11" id="KW-0170">Cobalt</keyword>
<dbReference type="InterPro" id="IPR006099">
    <property type="entry name" value="MeMalonylCoA_mutase_a/b_cat"/>
</dbReference>
<evidence type="ECO:0000256" key="3">
    <source>
        <dbReference type="ARBA" id="ARBA00022628"/>
    </source>
</evidence>
<feature type="binding site" evidence="11">
    <location>
        <position position="958"/>
    </location>
    <ligand>
        <name>GTP</name>
        <dbReference type="ChEBI" id="CHEBI:37565"/>
    </ligand>
</feature>
<feature type="binding site" evidence="11">
    <location>
        <position position="296"/>
    </location>
    <ligand>
        <name>Mg(2+)</name>
        <dbReference type="ChEBI" id="CHEBI:18420"/>
        <label>2</label>
    </ligand>
</feature>
<feature type="binding site" evidence="11">
    <location>
        <begin position="342"/>
        <end position="345"/>
    </location>
    <ligand>
        <name>GTP</name>
        <dbReference type="ChEBI" id="CHEBI:37565"/>
    </ligand>
</feature>
<dbReference type="SUPFAM" id="SSF51703">
    <property type="entry name" value="Cobalamin (vitamin B12)-dependent enzymes"/>
    <property type="match status" value="1"/>
</dbReference>
<dbReference type="InterPro" id="IPR033669">
    <property type="entry name" value="IcmF"/>
</dbReference>
<feature type="binding site" evidence="11">
    <location>
        <begin position="204"/>
        <end position="209"/>
    </location>
    <ligand>
        <name>GTP</name>
        <dbReference type="ChEBI" id="CHEBI:37565"/>
    </ligand>
</feature>
<organism evidence="14 15">
    <name type="scientific">Kutzneria albida DSM 43870</name>
    <dbReference type="NCBI Taxonomy" id="1449976"/>
    <lineage>
        <taxon>Bacteria</taxon>
        <taxon>Bacillati</taxon>
        <taxon>Actinomycetota</taxon>
        <taxon>Actinomycetes</taxon>
        <taxon>Pseudonocardiales</taxon>
        <taxon>Pseudonocardiaceae</taxon>
        <taxon>Kutzneria</taxon>
    </lineage>
</organism>
<evidence type="ECO:0000313" key="14">
    <source>
        <dbReference type="EMBL" id="AHH96430.1"/>
    </source>
</evidence>
<feature type="binding site" evidence="11">
    <location>
        <position position="846"/>
    </location>
    <ligand>
        <name>substrate</name>
    </ligand>
</feature>
<dbReference type="GO" id="GO:0047727">
    <property type="term" value="F:isobutyryl-CoA mutase activity"/>
    <property type="evidence" value="ECO:0007669"/>
    <property type="project" value="UniProtKB-UniRule"/>
</dbReference>
<keyword evidence="15" id="KW-1185">Reference proteome</keyword>
<feature type="coiled-coil region" evidence="12">
    <location>
        <begin position="1013"/>
        <end position="1047"/>
    </location>
</feature>
<evidence type="ECO:0000256" key="5">
    <source>
        <dbReference type="ARBA" id="ARBA00022741"/>
    </source>
</evidence>
<comment type="similarity">
    <text evidence="11">Belongs to the IcmF family.</text>
</comment>
<reference evidence="14 15" key="1">
    <citation type="journal article" date="2014" name="BMC Genomics">
        <title>Complete genome sequence of producer of the glycopeptide antibiotic Aculeximycin Kutzneria albida DSM 43870T, a representative of minor genus of Pseudonocardiaceae.</title>
        <authorList>
            <person name="Rebets Y."/>
            <person name="Tokovenko B."/>
            <person name="Lushchyk I."/>
            <person name="Ruckert C."/>
            <person name="Zaburannyi N."/>
            <person name="Bechthold A."/>
            <person name="Kalinowski J."/>
            <person name="Luzhetskyy A."/>
        </authorList>
    </citation>
    <scope>NUCLEOTIDE SEQUENCE [LARGE SCALE GENOMIC DNA]</scope>
    <source>
        <strain evidence="14">DSM 43870</strain>
    </source>
</reference>
<protein>
    <recommendedName>
        <fullName evidence="11">Fused isobutyryl-CoA mutase</fullName>
    </recommendedName>
    <domain>
        <recommendedName>
            <fullName evidence="11">Isobutyryl-CoA mutase</fullName>
            <shortName evidence="11">ICM</shortName>
            <ecNumber evidence="11">5.4.99.13</ecNumber>
        </recommendedName>
    </domain>
    <domain>
        <recommendedName>
            <fullName evidence="11">P-loop GTPase</fullName>
            <ecNumber evidence="11">3.6.5.-</ecNumber>
        </recommendedName>
        <alternativeName>
            <fullName evidence="11">G-protein chaperone</fullName>
        </alternativeName>
    </domain>
</protein>
<feature type="binding site" evidence="11">
    <location>
        <position position="295"/>
    </location>
    <ligand>
        <name>Mg(2+)</name>
        <dbReference type="ChEBI" id="CHEBI:18420"/>
        <label>1</label>
        <note>catalytic</note>
    </ligand>
</feature>
<dbReference type="HAMAP" id="MF_02050">
    <property type="entry name" value="IcmF"/>
    <property type="match status" value="1"/>
</dbReference>
<feature type="region of interest" description="Linker" evidence="11">
    <location>
        <begin position="403"/>
        <end position="564"/>
    </location>
</feature>
<evidence type="ECO:0000256" key="10">
    <source>
        <dbReference type="ARBA" id="ARBA00023285"/>
    </source>
</evidence>
<dbReference type="PANTHER" id="PTHR43087:SF1">
    <property type="entry name" value="LAO_AO TRANSPORT SYSTEM ATPASE"/>
    <property type="match status" value="1"/>
</dbReference>
<feature type="binding site" evidence="11">
    <location>
        <position position="250"/>
    </location>
    <ligand>
        <name>GTP</name>
        <dbReference type="ChEBI" id="CHEBI:37565"/>
    </ligand>
</feature>
<feature type="domain" description="B12-binding" evidence="13">
    <location>
        <begin position="11"/>
        <end position="149"/>
    </location>
</feature>
<dbReference type="InterPro" id="IPR053439">
    <property type="entry name" value="IcmF/GTPase_domain"/>
</dbReference>
<feature type="binding site" evidence="11">
    <location>
        <position position="841"/>
    </location>
    <ligand>
        <name>substrate</name>
    </ligand>
</feature>
<dbReference type="Gene3D" id="3.40.50.300">
    <property type="entry name" value="P-loop containing nucleotide triphosphate hydrolases"/>
    <property type="match status" value="1"/>
</dbReference>
<keyword evidence="7 11" id="KW-0342">GTP-binding</keyword>
<keyword evidence="8 11" id="KW-0143">Chaperone</keyword>
<dbReference type="GO" id="GO:0003924">
    <property type="term" value="F:GTPase activity"/>
    <property type="evidence" value="ECO:0007669"/>
    <property type="project" value="UniProtKB-UniRule"/>
</dbReference>
<feature type="binding site" evidence="11">
    <location>
        <position position="713"/>
    </location>
    <ligand>
        <name>substrate</name>
    </ligand>
</feature>
<feature type="binding site" evidence="11">
    <location>
        <position position="295"/>
    </location>
    <ligand>
        <name>Mg(2+)</name>
        <dbReference type="ChEBI" id="CHEBI:18420"/>
        <label>2</label>
    </ligand>
</feature>
<keyword evidence="3 11" id="KW-0846">Cobalamin</keyword>
<feature type="binding site" evidence="11">
    <location>
        <position position="806"/>
    </location>
    <ligand>
        <name>substrate</name>
    </ligand>
</feature>
<feature type="binding site" evidence="11">
    <location>
        <position position="757"/>
    </location>
    <ligand>
        <name>substrate</name>
    </ligand>
</feature>
<dbReference type="HOGENOM" id="CLU_009523_2_0_11"/>
<keyword evidence="6 11" id="KW-0378">Hydrolase</keyword>
<gene>
    <name evidence="11" type="primary">icmF</name>
    <name evidence="14" type="ORF">KALB_3062</name>
</gene>
<comment type="cofactor">
    <cofactor evidence="1 11">
        <name>adenosylcob(III)alamin</name>
        <dbReference type="ChEBI" id="CHEBI:18408"/>
    </cofactor>
</comment>
<keyword evidence="4 11" id="KW-0479">Metal-binding</keyword>
<dbReference type="InterPro" id="IPR006098">
    <property type="entry name" value="MMCoA_mutase_a_cat"/>
</dbReference>
<feature type="binding site" evidence="11">
    <location>
        <position position="234"/>
    </location>
    <ligand>
        <name>Mg(2+)</name>
        <dbReference type="ChEBI" id="CHEBI:18420"/>
        <label>2</label>
    </ligand>
</feature>
<evidence type="ECO:0000256" key="6">
    <source>
        <dbReference type="ARBA" id="ARBA00022801"/>
    </source>
</evidence>
<dbReference type="NCBIfam" id="TIGR00640">
    <property type="entry name" value="acid_CoA_mut_C"/>
    <property type="match status" value="1"/>
</dbReference>
<comment type="cofactor">
    <cofactor evidence="11">
        <name>Mg(2+)</name>
        <dbReference type="ChEBI" id="CHEBI:18420"/>
    </cofactor>
</comment>
<dbReference type="GO" id="GO:0004494">
    <property type="term" value="F:methylmalonyl-CoA mutase activity"/>
    <property type="evidence" value="ECO:0007669"/>
    <property type="project" value="InterPro"/>
</dbReference>
<dbReference type="EMBL" id="CP007155">
    <property type="protein sequence ID" value="AHH96430.1"/>
    <property type="molecule type" value="Genomic_DNA"/>
</dbReference>
<dbReference type="STRING" id="1449976.KALB_3062"/>
<name>W5W6N6_9PSEU</name>
<evidence type="ECO:0000256" key="1">
    <source>
        <dbReference type="ARBA" id="ARBA00001922"/>
    </source>
</evidence>
<evidence type="ECO:0000256" key="2">
    <source>
        <dbReference type="ARBA" id="ARBA00011870"/>
    </source>
</evidence>
<keyword evidence="12" id="KW-0175">Coiled coil</keyword>
<feature type="binding site" evidence="11">
    <location>
        <position position="233"/>
    </location>
    <ligand>
        <name>Mg(2+)</name>
        <dbReference type="ChEBI" id="CHEBI:18420"/>
        <label>2</label>
    </ligand>
</feature>
<keyword evidence="9 11" id="KW-0413">Isomerase</keyword>
<keyword evidence="11" id="KW-0511">Multifunctional enzyme</keyword>
<evidence type="ECO:0000256" key="11">
    <source>
        <dbReference type="HAMAP-Rule" id="MF_02050"/>
    </source>
</evidence>
<evidence type="ECO:0000256" key="7">
    <source>
        <dbReference type="ARBA" id="ARBA00023134"/>
    </source>
</evidence>
<dbReference type="FunFam" id="3.40.50.280:FF:000005">
    <property type="entry name" value="Fused isobutyryl-CoA mutase"/>
    <property type="match status" value="1"/>
</dbReference>
<dbReference type="eggNOG" id="COG2185">
    <property type="taxonomic scope" value="Bacteria"/>
</dbReference>
<feature type="binding site" evidence="11">
    <location>
        <position position="607"/>
    </location>
    <ligand>
        <name>substrate</name>
    </ligand>
</feature>
<dbReference type="NCBIfam" id="NF045497">
    <property type="entry name" value="IsobCoAmut_IcmF"/>
    <property type="match status" value="1"/>
</dbReference>
<dbReference type="CDD" id="cd02071">
    <property type="entry name" value="MM_CoA_mut_B12_BD"/>
    <property type="match status" value="1"/>
</dbReference>
<feature type="binding site" description="axial binding residue" evidence="11">
    <location>
        <position position="24"/>
    </location>
    <ligand>
        <name>adenosylcob(III)alamin</name>
        <dbReference type="ChEBI" id="CHEBI:18408"/>
    </ligand>
    <ligandPart>
        <name>Co</name>
        <dbReference type="ChEBI" id="CHEBI:27638"/>
    </ligandPart>
</feature>
<dbReference type="InterPro" id="IPR027417">
    <property type="entry name" value="P-loop_NTPase"/>
</dbReference>
<comment type="subunit">
    <text evidence="2">Heterodimer of an alpha and a beta chain.</text>
</comment>
<dbReference type="GO" id="GO:0000287">
    <property type="term" value="F:magnesium ion binding"/>
    <property type="evidence" value="ECO:0007669"/>
    <property type="project" value="UniProtKB-UniRule"/>
</dbReference>
<dbReference type="KEGG" id="kal:KALB_3062"/>
<dbReference type="OrthoDB" id="9762378at2"/>
<dbReference type="InterPro" id="IPR006159">
    <property type="entry name" value="Acid_CoA_mut_C"/>
</dbReference>
<dbReference type="InterPro" id="IPR016176">
    <property type="entry name" value="Cbl-dep_enz_cat"/>
</dbReference>
<accession>W5W6N6</accession>
<evidence type="ECO:0000256" key="4">
    <source>
        <dbReference type="ARBA" id="ARBA00022723"/>
    </source>
</evidence>
<dbReference type="PANTHER" id="PTHR43087">
    <property type="entry name" value="LYSINE/ARGININE/ORNITHINE TRANSPORT SYSTEM KINASE"/>
    <property type="match status" value="1"/>
</dbReference>
<feature type="binding site" evidence="11">
    <location>
        <position position="572"/>
    </location>
    <ligand>
        <name>substrate</name>
    </ligand>
</feature>
<dbReference type="eggNOG" id="COG1703">
    <property type="taxonomic scope" value="Bacteria"/>
</dbReference>
<dbReference type="Gene3D" id="3.40.50.280">
    <property type="entry name" value="Cobalamin-binding domain"/>
    <property type="match status" value="1"/>
</dbReference>
<dbReference type="RefSeq" id="WP_025356561.1">
    <property type="nucleotide sequence ID" value="NZ_CP007155.1"/>
</dbReference>
<feature type="binding site" evidence="11">
    <location>
        <position position="247"/>
    </location>
    <ligand>
        <name>Mg(2+)</name>
        <dbReference type="ChEBI" id="CHEBI:18420"/>
        <label>2</label>
    </ligand>
</feature>
<dbReference type="GO" id="GO:0005525">
    <property type="term" value="F:GTP binding"/>
    <property type="evidence" value="ECO:0007669"/>
    <property type="project" value="UniProtKB-UniRule"/>
</dbReference>
<comment type="subunit">
    <text evidence="11">Homodimer.</text>
</comment>
<dbReference type="PROSITE" id="PS51332">
    <property type="entry name" value="B12_BINDING"/>
    <property type="match status" value="1"/>
</dbReference>
<dbReference type="Pfam" id="PF02310">
    <property type="entry name" value="B12-binding"/>
    <property type="match status" value="1"/>
</dbReference>
<comment type="catalytic activity">
    <reaction evidence="11">
        <text>GTP + H2O = GDP + phosphate + H(+)</text>
        <dbReference type="Rhea" id="RHEA:19669"/>
        <dbReference type="ChEBI" id="CHEBI:15377"/>
        <dbReference type="ChEBI" id="CHEBI:15378"/>
        <dbReference type="ChEBI" id="CHEBI:37565"/>
        <dbReference type="ChEBI" id="CHEBI:43474"/>
        <dbReference type="ChEBI" id="CHEBI:58189"/>
    </reaction>
</comment>
<dbReference type="InterPro" id="IPR036724">
    <property type="entry name" value="Cobalamin-bd_sf"/>
</dbReference>
<dbReference type="GO" id="GO:0031419">
    <property type="term" value="F:cobalamin binding"/>
    <property type="evidence" value="ECO:0007669"/>
    <property type="project" value="UniProtKB-UniRule"/>
</dbReference>
<keyword evidence="11" id="KW-0460">Magnesium</keyword>